<gene>
    <name evidence="3" type="ORF">RGI145_15510</name>
</gene>
<evidence type="ECO:0000256" key="1">
    <source>
        <dbReference type="ARBA" id="ARBA00009330"/>
    </source>
</evidence>
<organism evidence="3 4">
    <name type="scientific">Roseomonas gilardii</name>
    <dbReference type="NCBI Taxonomy" id="257708"/>
    <lineage>
        <taxon>Bacteria</taxon>
        <taxon>Pseudomonadati</taxon>
        <taxon>Pseudomonadota</taxon>
        <taxon>Alphaproteobacteria</taxon>
        <taxon>Acetobacterales</taxon>
        <taxon>Roseomonadaceae</taxon>
        <taxon>Roseomonas</taxon>
    </lineage>
</organism>
<dbReference type="Proteomes" id="UP000185494">
    <property type="component" value="Chromosome 1"/>
</dbReference>
<proteinExistence type="inferred from homology"/>
<dbReference type="PANTHER" id="PTHR36920">
    <property type="match status" value="1"/>
</dbReference>
<evidence type="ECO:0008006" key="5">
    <source>
        <dbReference type="Google" id="ProtNLM"/>
    </source>
</evidence>
<evidence type="ECO:0000256" key="2">
    <source>
        <dbReference type="SAM" id="SignalP"/>
    </source>
</evidence>
<protein>
    <recommendedName>
        <fullName evidence="5">OmpW family protein</fullName>
    </recommendedName>
</protein>
<evidence type="ECO:0000313" key="3">
    <source>
        <dbReference type="EMBL" id="APT58310.1"/>
    </source>
</evidence>
<dbReference type="Pfam" id="PF03922">
    <property type="entry name" value="OmpW"/>
    <property type="match status" value="1"/>
</dbReference>
<accession>A0A1L7AHX5</accession>
<feature type="signal peptide" evidence="2">
    <location>
        <begin position="1"/>
        <end position="24"/>
    </location>
</feature>
<dbReference type="SUPFAM" id="SSF56925">
    <property type="entry name" value="OMPA-like"/>
    <property type="match status" value="1"/>
</dbReference>
<dbReference type="AlphaFoldDB" id="A0A1L7AHX5"/>
<dbReference type="InterPro" id="IPR005618">
    <property type="entry name" value="OMPW"/>
</dbReference>
<feature type="chain" id="PRO_5009871187" description="OmpW family protein" evidence="2">
    <location>
        <begin position="25"/>
        <end position="218"/>
    </location>
</feature>
<reference evidence="3 4" key="1">
    <citation type="submission" date="2016-05" db="EMBL/GenBank/DDBJ databases">
        <title>Complete Genome and Methylome Analysis of Psychrotrophic Bacterial Isolates from Antarctic Lake Untersee.</title>
        <authorList>
            <person name="Fomenkov A."/>
            <person name="Akimov V.N."/>
            <person name="Vasilyeva L.V."/>
            <person name="Andersen D."/>
            <person name="Vincze T."/>
            <person name="Roberts R.J."/>
        </authorList>
    </citation>
    <scope>NUCLEOTIDE SEQUENCE [LARGE SCALE GENOMIC DNA]</scope>
    <source>
        <strain evidence="3 4">U14-5</strain>
    </source>
</reference>
<dbReference type="GO" id="GO:0055085">
    <property type="term" value="P:transmembrane transport"/>
    <property type="evidence" value="ECO:0007669"/>
    <property type="project" value="TreeGrafter"/>
</dbReference>
<sequence length="218" mass="23165">MNKTFRMVSAVAMAAGLMATPALAQQEPVRGKQAGDLVLGFGAIGVLPEKGGRVDAIGGKPDASNSASPQLDLSYFFTPYFSVNAIAATTRHDLSVRGSAIGDVDLGHAWILPPTVTAQFHPLPASRFSPYIGVGVNYSVFYGEGGSLSAPVNKVVVKNSWGWALNAGIDYELSPRWVINVDAKKLFLDPRVSVNSGAIMARADLDPWIVGAGIRYRF</sequence>
<dbReference type="RefSeq" id="WP_075799079.1">
    <property type="nucleotide sequence ID" value="NZ_CP015583.1"/>
</dbReference>
<comment type="similarity">
    <text evidence="1">Belongs to the OmpW/AlkL family.</text>
</comment>
<keyword evidence="2" id="KW-0732">Signal</keyword>
<dbReference type="GO" id="GO:0019867">
    <property type="term" value="C:outer membrane"/>
    <property type="evidence" value="ECO:0007669"/>
    <property type="project" value="InterPro"/>
</dbReference>
<dbReference type="Gene3D" id="2.40.160.20">
    <property type="match status" value="1"/>
</dbReference>
<dbReference type="EMBL" id="CP015583">
    <property type="protein sequence ID" value="APT58310.1"/>
    <property type="molecule type" value="Genomic_DNA"/>
</dbReference>
<dbReference type="InterPro" id="IPR011250">
    <property type="entry name" value="OMP/PagP_B-barrel"/>
</dbReference>
<evidence type="ECO:0000313" key="4">
    <source>
        <dbReference type="Proteomes" id="UP000185494"/>
    </source>
</evidence>
<name>A0A1L7AHX5_9PROT</name>
<dbReference type="KEGG" id="rgi:RGI145_15510"/>
<dbReference type="eggNOG" id="COG3047">
    <property type="taxonomic scope" value="Bacteria"/>
</dbReference>
<dbReference type="STRING" id="257708.RGI145_15510"/>
<dbReference type="PANTHER" id="PTHR36920:SF1">
    <property type="entry name" value="OUTER MEMBRANE PROTEIN W"/>
    <property type="match status" value="1"/>
</dbReference>